<feature type="compositionally biased region" description="Basic and acidic residues" evidence="4">
    <location>
        <begin position="64"/>
        <end position="83"/>
    </location>
</feature>
<comment type="subcellular location">
    <subcellularLocation>
        <location evidence="1">Nucleus</location>
    </subcellularLocation>
</comment>
<reference evidence="7" key="1">
    <citation type="submission" date="2023-07" db="EMBL/GenBank/DDBJ databases">
        <title>draft genome sequence of fig (Ficus carica).</title>
        <authorList>
            <person name="Takahashi T."/>
            <person name="Nishimura K."/>
        </authorList>
    </citation>
    <scope>NUCLEOTIDE SEQUENCE</scope>
</reference>
<proteinExistence type="inferred from homology"/>
<feature type="domain" description="Ribosomal RNA-processing protein 14/surfeit locus protein 6 C-terminal" evidence="5">
    <location>
        <begin position="155"/>
        <end position="328"/>
    </location>
</feature>
<dbReference type="InterPro" id="IPR007019">
    <property type="entry name" value="SURF6"/>
</dbReference>
<dbReference type="AlphaFoldDB" id="A0AA88D7L4"/>
<evidence type="ECO:0000256" key="4">
    <source>
        <dbReference type="SAM" id="MobiDB-lite"/>
    </source>
</evidence>
<dbReference type="GO" id="GO:0042274">
    <property type="term" value="P:ribosomal small subunit biogenesis"/>
    <property type="evidence" value="ECO:0007669"/>
    <property type="project" value="TreeGrafter"/>
</dbReference>
<dbReference type="Gramene" id="FCD_00004461-RA">
    <property type="protein sequence ID" value="FCD_00004461-RA:cds"/>
    <property type="gene ID" value="FCD_00004461"/>
</dbReference>
<evidence type="ECO:0000256" key="3">
    <source>
        <dbReference type="ARBA" id="ARBA00023242"/>
    </source>
</evidence>
<dbReference type="PANTHER" id="PTHR14369:SF0">
    <property type="entry name" value="SURFEIT LOCUS PROTEIN 6"/>
    <property type="match status" value="1"/>
</dbReference>
<evidence type="ECO:0000256" key="1">
    <source>
        <dbReference type="ARBA" id="ARBA00004123"/>
    </source>
</evidence>
<keyword evidence="3" id="KW-0539">Nucleus</keyword>
<dbReference type="Pfam" id="PF15459">
    <property type="entry name" value="RRP14"/>
    <property type="match status" value="1"/>
</dbReference>
<evidence type="ECO:0000256" key="2">
    <source>
        <dbReference type="ARBA" id="ARBA00005904"/>
    </source>
</evidence>
<keyword evidence="8" id="KW-1185">Reference proteome</keyword>
<sequence length="354" mass="41332">MKKKKVKTDDDSTPVVDLKSIIYQHSLFFDKLVELIPAKFYLPVDDKDKPWFQGLSKAEKALAKKETKENIKKARRDRLDPEKSNTTTLDLLKQNLEKEKQDDDEDESDGDETETKPVLTGLDDDNRKVTYEELQQRLRRRIEEFRATRNTGGSDKTSKRNERNDKKGIEQKKRKRGIESKEKESKAGKSEDKLEKDVVEASKELTFSHVKLGNEDEHGKKKKKRKLSKLQELERAKKLKEAKKDPEKGDVISNKHSWKAATSRAAGIKVHDDPKLLKQSIQKDKRRQQKNAQKWKERVQTTQKMKAERQKKRSENIAAKKHDKKMRKIAKREKKLMRPGFEGRKEGFVNESTT</sequence>
<evidence type="ECO:0000313" key="8">
    <source>
        <dbReference type="Proteomes" id="UP001187192"/>
    </source>
</evidence>
<organism evidence="7 8">
    <name type="scientific">Ficus carica</name>
    <name type="common">Common fig</name>
    <dbReference type="NCBI Taxonomy" id="3494"/>
    <lineage>
        <taxon>Eukaryota</taxon>
        <taxon>Viridiplantae</taxon>
        <taxon>Streptophyta</taxon>
        <taxon>Embryophyta</taxon>
        <taxon>Tracheophyta</taxon>
        <taxon>Spermatophyta</taxon>
        <taxon>Magnoliopsida</taxon>
        <taxon>eudicotyledons</taxon>
        <taxon>Gunneridae</taxon>
        <taxon>Pentapetalae</taxon>
        <taxon>rosids</taxon>
        <taxon>fabids</taxon>
        <taxon>Rosales</taxon>
        <taxon>Moraceae</taxon>
        <taxon>Ficeae</taxon>
        <taxon>Ficus</taxon>
    </lineage>
</organism>
<dbReference type="GO" id="GO:0042273">
    <property type="term" value="P:ribosomal large subunit biogenesis"/>
    <property type="evidence" value="ECO:0007669"/>
    <property type="project" value="TreeGrafter"/>
</dbReference>
<evidence type="ECO:0000313" key="7">
    <source>
        <dbReference type="EMBL" id="GMN44592.1"/>
    </source>
</evidence>
<feature type="compositionally biased region" description="Basic and acidic residues" evidence="4">
    <location>
        <begin position="156"/>
        <end position="203"/>
    </location>
</feature>
<dbReference type="InterPro" id="IPR029188">
    <property type="entry name" value="Rrp14_N"/>
</dbReference>
<comment type="caution">
    <text evidence="7">The sequence shown here is derived from an EMBL/GenBank/DDBJ whole genome shotgun (WGS) entry which is preliminary data.</text>
</comment>
<dbReference type="GO" id="GO:0003723">
    <property type="term" value="F:RNA binding"/>
    <property type="evidence" value="ECO:0007669"/>
    <property type="project" value="TreeGrafter"/>
</dbReference>
<name>A0AA88D7L4_FICCA</name>
<accession>A0AA88D7L4</accession>
<feature type="compositionally biased region" description="Basic and acidic residues" evidence="4">
    <location>
        <begin position="294"/>
        <end position="320"/>
    </location>
</feature>
<dbReference type="EMBL" id="BTGU01000018">
    <property type="protein sequence ID" value="GMN44592.1"/>
    <property type="molecule type" value="Genomic_DNA"/>
</dbReference>
<feature type="region of interest" description="Disordered" evidence="4">
    <location>
        <begin position="143"/>
        <end position="354"/>
    </location>
</feature>
<comment type="similarity">
    <text evidence="2">Belongs to the SURF6 family.</text>
</comment>
<evidence type="ECO:0000259" key="6">
    <source>
        <dbReference type="Pfam" id="PF15459"/>
    </source>
</evidence>
<evidence type="ECO:0000259" key="5">
    <source>
        <dbReference type="Pfam" id="PF04935"/>
    </source>
</evidence>
<dbReference type="GO" id="GO:0003677">
    <property type="term" value="F:DNA binding"/>
    <property type="evidence" value="ECO:0007669"/>
    <property type="project" value="TreeGrafter"/>
</dbReference>
<dbReference type="Pfam" id="PF04935">
    <property type="entry name" value="SURF6"/>
    <property type="match status" value="1"/>
</dbReference>
<feature type="domain" description="Ribosomal RNA-processing protein 14 N-terminal" evidence="6">
    <location>
        <begin position="23"/>
        <end position="82"/>
    </location>
</feature>
<dbReference type="InterPro" id="IPR029190">
    <property type="entry name" value="Rrp14/SURF6_C"/>
</dbReference>
<gene>
    <name evidence="7" type="ORF">TIFTF001_013791</name>
</gene>
<feature type="region of interest" description="Disordered" evidence="4">
    <location>
        <begin position="64"/>
        <end position="129"/>
    </location>
</feature>
<dbReference type="Proteomes" id="UP001187192">
    <property type="component" value="Unassembled WGS sequence"/>
</dbReference>
<feature type="compositionally biased region" description="Basic residues" evidence="4">
    <location>
        <begin position="321"/>
        <end position="337"/>
    </location>
</feature>
<dbReference type="GO" id="GO:0005730">
    <property type="term" value="C:nucleolus"/>
    <property type="evidence" value="ECO:0007669"/>
    <property type="project" value="TreeGrafter"/>
</dbReference>
<feature type="compositionally biased region" description="Acidic residues" evidence="4">
    <location>
        <begin position="102"/>
        <end position="112"/>
    </location>
</feature>
<dbReference type="PANTHER" id="PTHR14369">
    <property type="entry name" value="SURFEIT LOCUS PROTEIN 6"/>
    <property type="match status" value="1"/>
</dbReference>
<protein>
    <submittedName>
        <fullName evidence="7">Uncharacterized protein</fullName>
    </submittedName>
</protein>